<dbReference type="EMBL" id="CAJNOQ010008691">
    <property type="protein sequence ID" value="CAF1204060.1"/>
    <property type="molecule type" value="Genomic_DNA"/>
</dbReference>
<dbReference type="Proteomes" id="UP000681722">
    <property type="component" value="Unassembled WGS sequence"/>
</dbReference>
<comment type="caution">
    <text evidence="3">The sequence shown here is derived from an EMBL/GenBank/DDBJ whole genome shotgun (WGS) entry which is preliminary data.</text>
</comment>
<evidence type="ECO:0000256" key="1">
    <source>
        <dbReference type="SAM" id="MobiDB-lite"/>
    </source>
</evidence>
<proteinExistence type="predicted"/>
<dbReference type="Proteomes" id="UP000682733">
    <property type="component" value="Unassembled WGS sequence"/>
</dbReference>
<dbReference type="EMBL" id="CAJNOK010009760">
    <property type="protein sequence ID" value="CAF1097673.1"/>
    <property type="molecule type" value="Genomic_DNA"/>
</dbReference>
<dbReference type="Proteomes" id="UP000677228">
    <property type="component" value="Unassembled WGS sequence"/>
</dbReference>
<organism evidence="3 6">
    <name type="scientific">Didymodactylos carnosus</name>
    <dbReference type="NCBI Taxonomy" id="1234261"/>
    <lineage>
        <taxon>Eukaryota</taxon>
        <taxon>Metazoa</taxon>
        <taxon>Spiralia</taxon>
        <taxon>Gnathifera</taxon>
        <taxon>Rotifera</taxon>
        <taxon>Eurotatoria</taxon>
        <taxon>Bdelloidea</taxon>
        <taxon>Philodinida</taxon>
        <taxon>Philodinidae</taxon>
        <taxon>Didymodactylos</taxon>
    </lineage>
</organism>
<evidence type="ECO:0000313" key="2">
    <source>
        <dbReference type="EMBL" id="CAF1097673.1"/>
    </source>
</evidence>
<dbReference type="AlphaFoldDB" id="A0A814WM13"/>
<dbReference type="OrthoDB" id="10029181at2759"/>
<evidence type="ECO:0000313" key="5">
    <source>
        <dbReference type="EMBL" id="CAF3968378.1"/>
    </source>
</evidence>
<evidence type="ECO:0000313" key="4">
    <source>
        <dbReference type="EMBL" id="CAF3859143.1"/>
    </source>
</evidence>
<protein>
    <submittedName>
        <fullName evidence="3">Uncharacterized protein</fullName>
    </submittedName>
</protein>
<evidence type="ECO:0000313" key="6">
    <source>
        <dbReference type="Proteomes" id="UP000663829"/>
    </source>
</evidence>
<feature type="region of interest" description="Disordered" evidence="1">
    <location>
        <begin position="53"/>
        <end position="81"/>
    </location>
</feature>
<accession>A0A814WM13</accession>
<dbReference type="Proteomes" id="UP000663829">
    <property type="component" value="Unassembled WGS sequence"/>
</dbReference>
<evidence type="ECO:0000313" key="3">
    <source>
        <dbReference type="EMBL" id="CAF1204060.1"/>
    </source>
</evidence>
<keyword evidence="6" id="KW-1185">Reference proteome</keyword>
<dbReference type="EMBL" id="CAJOBC010008691">
    <property type="protein sequence ID" value="CAF3968378.1"/>
    <property type="molecule type" value="Genomic_DNA"/>
</dbReference>
<gene>
    <name evidence="3" type="ORF">GPM918_LOCUS23872</name>
    <name evidence="2" type="ORF">OVA965_LOCUS19134</name>
    <name evidence="5" type="ORF">SRO942_LOCUS23870</name>
    <name evidence="4" type="ORF">TMI583_LOCUS19147</name>
</gene>
<reference evidence="3" key="1">
    <citation type="submission" date="2021-02" db="EMBL/GenBank/DDBJ databases">
        <authorList>
            <person name="Nowell W R."/>
        </authorList>
    </citation>
    <scope>NUCLEOTIDE SEQUENCE</scope>
</reference>
<feature type="region of interest" description="Disordered" evidence="1">
    <location>
        <begin position="399"/>
        <end position="422"/>
    </location>
</feature>
<feature type="compositionally biased region" description="Polar residues" evidence="1">
    <location>
        <begin position="399"/>
        <end position="417"/>
    </location>
</feature>
<dbReference type="EMBL" id="CAJOBA010009779">
    <property type="protein sequence ID" value="CAF3859143.1"/>
    <property type="molecule type" value="Genomic_DNA"/>
</dbReference>
<sequence length="468" mass="54209">MASDDQQSDQDDNNNTVLVHDVLNDEKAEERGLIDNIVSPNSHQRPWSDFTVATSTGKQEPTNDDTVCRRRDRGKSAPPLQTPIEDYRHRIRSHSTQKPPLTNTSQYRKSRPYKFIQLQHALMAAGLLKSDDDRKKFEFNYLQVHDDRKKFDLFVNDYYSRIAKHLKDIGHAEFLRKSRAFACEDLVTNFRALDPSRDIKIEFANYRTSKSDIIDYLPHTKSGITTTHTFDEYGDLFYEQRVDRLLKNQSRARDEITLFAKKASENLHEKFPQMNSVPHCVKIIDHRDITGPSARTIAFQHHRRKMSIMAKRRNTIMKMLGSTQKYQMKTMQLMHGKSNNYLDSVRLCHELVSRAEEIEKNIRDDYLDVMRPSRNLSTISDTSHSLRLSNLSQQVFYTSSTTGDRSERSTSTTLNDKSSLTTATTTSSTINDALSLKQIEQENGRVITPKLFRQLHTAHVKTSWVNYV</sequence>
<name>A0A814WM13_9BILA</name>